<dbReference type="Gene3D" id="2.40.50.100">
    <property type="match status" value="1"/>
</dbReference>
<sequence length="359" mass="39364">MIKKAFVTLFVLAVVAGFIGTGWFLYQKNQEPPVVYETVKPSHKDIVKKTVATGSINPRKEIEIKSHVSGVVDELYVQPGDQIEVGRLVAKIRIIPSMVQLNNAQSSVKAAQIQFDTAKREAARQKAMFEQKLISETEYLGFQDTMKIEEQDLANAISHLEVVREGVSKSAGTTESNLIYSTASGMVLDVPIEIGNFVIESNTFNDGTTIANVADMNEMIFEGWVDESEVGKIRQGLPLELQIGALDKESFGAALEFIAPKGVEQDGAIQFEIRAKIDLPSGTFLRAGYSANADIVLDKRENVLAVREADLIFEDDKPFVEVEVAEQSFEKRAVELGLSDGIHVEVLAGLDASTAIKKN</sequence>
<keyword evidence="2" id="KW-0812">Transmembrane</keyword>
<dbReference type="EMBL" id="JAFREP010000038">
    <property type="protein sequence ID" value="MBO1322492.1"/>
    <property type="molecule type" value="Genomic_DNA"/>
</dbReference>
<organism evidence="3 4">
    <name type="scientific">Acanthopleuribacter pedis</name>
    <dbReference type="NCBI Taxonomy" id="442870"/>
    <lineage>
        <taxon>Bacteria</taxon>
        <taxon>Pseudomonadati</taxon>
        <taxon>Acidobacteriota</taxon>
        <taxon>Holophagae</taxon>
        <taxon>Acanthopleuribacterales</taxon>
        <taxon>Acanthopleuribacteraceae</taxon>
        <taxon>Acanthopleuribacter</taxon>
    </lineage>
</organism>
<evidence type="ECO:0000313" key="3">
    <source>
        <dbReference type="EMBL" id="MBO1322492.1"/>
    </source>
</evidence>
<protein>
    <submittedName>
        <fullName evidence="3">Efflux RND transporter periplasmic adaptor subunit</fullName>
    </submittedName>
</protein>
<proteinExistence type="inferred from homology"/>
<evidence type="ECO:0000256" key="2">
    <source>
        <dbReference type="SAM" id="Phobius"/>
    </source>
</evidence>
<dbReference type="PANTHER" id="PTHR30469:SF33">
    <property type="entry name" value="SLR1207 PROTEIN"/>
    <property type="match status" value="1"/>
</dbReference>
<reference evidence="3" key="1">
    <citation type="submission" date="2021-03" db="EMBL/GenBank/DDBJ databases">
        <authorList>
            <person name="Wang G."/>
        </authorList>
    </citation>
    <scope>NUCLEOTIDE SEQUENCE</scope>
    <source>
        <strain evidence="3">KCTC 12899</strain>
    </source>
</reference>
<dbReference type="GO" id="GO:1990281">
    <property type="term" value="C:efflux pump complex"/>
    <property type="evidence" value="ECO:0007669"/>
    <property type="project" value="TreeGrafter"/>
</dbReference>
<dbReference type="Gene3D" id="2.40.30.170">
    <property type="match status" value="1"/>
</dbReference>
<feature type="transmembrane region" description="Helical" evidence="2">
    <location>
        <begin position="7"/>
        <end position="26"/>
    </location>
</feature>
<evidence type="ECO:0000256" key="1">
    <source>
        <dbReference type="ARBA" id="ARBA00009477"/>
    </source>
</evidence>
<dbReference type="GO" id="GO:0015562">
    <property type="term" value="F:efflux transmembrane transporter activity"/>
    <property type="evidence" value="ECO:0007669"/>
    <property type="project" value="TreeGrafter"/>
</dbReference>
<dbReference type="Gene3D" id="1.10.287.470">
    <property type="entry name" value="Helix hairpin bin"/>
    <property type="match status" value="1"/>
</dbReference>
<accession>A0A8J7Q8I3</accession>
<dbReference type="AlphaFoldDB" id="A0A8J7Q8I3"/>
<name>A0A8J7Q8I3_9BACT</name>
<dbReference type="InterPro" id="IPR006143">
    <property type="entry name" value="RND_pump_MFP"/>
</dbReference>
<dbReference type="NCBIfam" id="TIGR01730">
    <property type="entry name" value="RND_mfp"/>
    <property type="match status" value="1"/>
</dbReference>
<keyword evidence="2" id="KW-1133">Transmembrane helix</keyword>
<dbReference type="RefSeq" id="WP_207862465.1">
    <property type="nucleotide sequence ID" value="NZ_JAFREP010000038.1"/>
</dbReference>
<dbReference type="PANTHER" id="PTHR30469">
    <property type="entry name" value="MULTIDRUG RESISTANCE PROTEIN MDTA"/>
    <property type="match status" value="1"/>
</dbReference>
<keyword evidence="2" id="KW-0472">Membrane</keyword>
<gene>
    <name evidence="3" type="ORF">J3U88_28725</name>
</gene>
<comment type="caution">
    <text evidence="3">The sequence shown here is derived from an EMBL/GenBank/DDBJ whole genome shotgun (WGS) entry which is preliminary data.</text>
</comment>
<dbReference type="SUPFAM" id="SSF111369">
    <property type="entry name" value="HlyD-like secretion proteins"/>
    <property type="match status" value="1"/>
</dbReference>
<evidence type="ECO:0000313" key="4">
    <source>
        <dbReference type="Proteomes" id="UP000664417"/>
    </source>
</evidence>
<comment type="similarity">
    <text evidence="1">Belongs to the membrane fusion protein (MFP) (TC 8.A.1) family.</text>
</comment>
<keyword evidence="4" id="KW-1185">Reference proteome</keyword>
<dbReference type="Gene3D" id="2.40.420.20">
    <property type="match status" value="1"/>
</dbReference>
<dbReference type="Proteomes" id="UP000664417">
    <property type="component" value="Unassembled WGS sequence"/>
</dbReference>